<dbReference type="InterPro" id="IPR029057">
    <property type="entry name" value="PRTase-like"/>
</dbReference>
<dbReference type="CDD" id="cd06223">
    <property type="entry name" value="PRTases_typeI"/>
    <property type="match status" value="1"/>
</dbReference>
<evidence type="ECO:0000259" key="13">
    <source>
        <dbReference type="PROSITE" id="PS51278"/>
    </source>
</evidence>
<feature type="domain" description="Glutamine amidotransferase type-2" evidence="13">
    <location>
        <begin position="6"/>
        <end position="231"/>
    </location>
</feature>
<keyword evidence="7 11" id="KW-0408">Iron</keyword>
<comment type="function">
    <text evidence="7">Catalyzes the formation of phosphoribosylamine from phosphoribosylpyrophosphate (PRPP) and glutamine.</text>
</comment>
<feature type="active site" description="Nucleophile" evidence="7 9">
    <location>
        <position position="6"/>
    </location>
</feature>
<dbReference type="InterPro" id="IPR035584">
    <property type="entry name" value="PurF_N"/>
</dbReference>
<gene>
    <name evidence="7 14" type="primary">purF</name>
    <name evidence="14" type="ORF">MOZ60_04750</name>
</gene>
<feature type="binding site" evidence="7 11">
    <location>
        <position position="247"/>
    </location>
    <ligand>
        <name>[4Fe-4S] cluster</name>
        <dbReference type="ChEBI" id="CHEBI:49883"/>
    </ligand>
</feature>
<comment type="pathway">
    <text evidence="1 7 8">Purine metabolism; IMP biosynthesis via de novo pathway; N(1)-(5-phospho-D-ribosyl)glycinamide from 5-phospho-alpha-D-ribose 1-diphosphate: step 1/2.</text>
</comment>
<evidence type="ECO:0000256" key="9">
    <source>
        <dbReference type="PIRSR" id="PIRSR000485-1"/>
    </source>
</evidence>
<dbReference type="Pfam" id="PF13522">
    <property type="entry name" value="GATase_6"/>
    <property type="match status" value="1"/>
</dbReference>
<organism evidence="14 15">
    <name type="scientific">Grylomicrobium aquisgranensis</name>
    <dbReference type="NCBI Taxonomy" id="2926318"/>
    <lineage>
        <taxon>Bacteria</taxon>
        <taxon>Bacillati</taxon>
        <taxon>Bacillota</taxon>
        <taxon>Erysipelotrichia</taxon>
        <taxon>Erysipelotrichales</taxon>
        <taxon>Erysipelotrichaceae</taxon>
        <taxon>Grylomicrobium</taxon>
    </lineage>
</organism>
<dbReference type="Proteomes" id="UP001286174">
    <property type="component" value="Unassembled WGS sequence"/>
</dbReference>
<dbReference type="SUPFAM" id="SSF56235">
    <property type="entry name" value="N-terminal nucleophile aminohydrolases (Ntn hydrolases)"/>
    <property type="match status" value="1"/>
</dbReference>
<dbReference type="SUPFAM" id="SSF53271">
    <property type="entry name" value="PRTase-like"/>
    <property type="match status" value="1"/>
</dbReference>
<dbReference type="GO" id="GO:0004044">
    <property type="term" value="F:amidophosphoribosyltransferase activity"/>
    <property type="evidence" value="ECO:0007669"/>
    <property type="project" value="UniProtKB-UniRule"/>
</dbReference>
<feature type="binding site" evidence="7 10">
    <location>
        <position position="294"/>
    </location>
    <ligand>
        <name>Mg(2+)</name>
        <dbReference type="ChEBI" id="CHEBI:18420"/>
    </ligand>
</feature>
<dbReference type="AlphaFoldDB" id="A0AB35U6E7"/>
<dbReference type="InterPro" id="IPR005854">
    <property type="entry name" value="PurF"/>
</dbReference>
<evidence type="ECO:0000256" key="5">
    <source>
        <dbReference type="ARBA" id="ARBA00022755"/>
    </source>
</evidence>
<dbReference type="EC" id="2.4.2.14" evidence="7"/>
<comment type="cofactor">
    <cofactor evidence="7 10">
        <name>Mg(2+)</name>
        <dbReference type="ChEBI" id="CHEBI:18420"/>
    </cofactor>
    <text evidence="7 10">Binds 1 Mg(2+) ion per subunit.</text>
</comment>
<dbReference type="NCBIfam" id="TIGR01134">
    <property type="entry name" value="purF"/>
    <property type="match status" value="1"/>
</dbReference>
<feature type="region of interest" description="Disordered" evidence="12">
    <location>
        <begin position="455"/>
        <end position="489"/>
    </location>
</feature>
<evidence type="ECO:0000256" key="3">
    <source>
        <dbReference type="ARBA" id="ARBA00022676"/>
    </source>
</evidence>
<keyword evidence="7 10" id="KW-0479">Metal-binding</keyword>
<evidence type="ECO:0000256" key="10">
    <source>
        <dbReference type="PIRSR" id="PIRSR000485-2"/>
    </source>
</evidence>
<dbReference type="PIRSF" id="PIRSF000485">
    <property type="entry name" value="Amd_phspho_trans"/>
    <property type="match status" value="1"/>
</dbReference>
<comment type="similarity">
    <text evidence="2 7 8">In the C-terminal section; belongs to the purine/pyrimidine phosphoribosyltransferase family.</text>
</comment>
<keyword evidence="5 7" id="KW-0658">Purine biosynthesis</keyword>
<dbReference type="CDD" id="cd00715">
    <property type="entry name" value="GPATase_N"/>
    <property type="match status" value="1"/>
</dbReference>
<evidence type="ECO:0000256" key="4">
    <source>
        <dbReference type="ARBA" id="ARBA00022679"/>
    </source>
</evidence>
<dbReference type="Gene3D" id="3.60.20.10">
    <property type="entry name" value="Glutamine Phosphoribosylpyrophosphate, subunit 1, domain 1"/>
    <property type="match status" value="1"/>
</dbReference>
<keyword evidence="7 11" id="KW-0411">Iron-sulfur</keyword>
<dbReference type="PANTHER" id="PTHR11907">
    <property type="entry name" value="AMIDOPHOSPHORIBOSYLTRANSFERASE"/>
    <property type="match status" value="1"/>
</dbReference>
<dbReference type="HAMAP" id="MF_01931">
    <property type="entry name" value="PurF"/>
    <property type="match status" value="1"/>
</dbReference>
<comment type="cofactor">
    <cofactor evidence="7 11">
        <name>[4Fe-4S] cluster</name>
        <dbReference type="ChEBI" id="CHEBI:49883"/>
    </cofactor>
    <text evidence="7 11">Binds 1 [4Fe-4S] cluster per subunit.</text>
</comment>
<evidence type="ECO:0000256" key="1">
    <source>
        <dbReference type="ARBA" id="ARBA00005209"/>
    </source>
</evidence>
<feature type="binding site" evidence="7 10">
    <location>
        <position position="356"/>
    </location>
    <ligand>
        <name>Mg(2+)</name>
        <dbReference type="ChEBI" id="CHEBI:18420"/>
    </ligand>
</feature>
<keyword evidence="3 7" id="KW-0328">Glycosyltransferase</keyword>
<dbReference type="Pfam" id="PF00156">
    <property type="entry name" value="Pribosyltran"/>
    <property type="match status" value="1"/>
</dbReference>
<dbReference type="GO" id="GO:0006189">
    <property type="term" value="P:'de novo' IMP biosynthetic process"/>
    <property type="evidence" value="ECO:0007669"/>
    <property type="project" value="UniProtKB-UniRule"/>
</dbReference>
<dbReference type="EMBL" id="JALBUR010000008">
    <property type="protein sequence ID" value="MDX8419402.1"/>
    <property type="molecule type" value="Genomic_DNA"/>
</dbReference>
<proteinExistence type="inferred from homology"/>
<name>A0AB35U6E7_9FIRM</name>
<feature type="binding site" evidence="7 10">
    <location>
        <position position="357"/>
    </location>
    <ligand>
        <name>Mg(2+)</name>
        <dbReference type="ChEBI" id="CHEBI:18420"/>
    </ligand>
</feature>
<feature type="binding site" evidence="7 11">
    <location>
        <position position="444"/>
    </location>
    <ligand>
        <name>[4Fe-4S] cluster</name>
        <dbReference type="ChEBI" id="CHEBI:49883"/>
    </ligand>
</feature>
<keyword evidence="7" id="KW-0004">4Fe-4S</keyword>
<dbReference type="GO" id="GO:0051539">
    <property type="term" value="F:4 iron, 4 sulfur cluster binding"/>
    <property type="evidence" value="ECO:0007669"/>
    <property type="project" value="UniProtKB-KW"/>
</dbReference>
<dbReference type="GO" id="GO:0009113">
    <property type="term" value="P:purine nucleobase biosynthetic process"/>
    <property type="evidence" value="ECO:0007669"/>
    <property type="project" value="UniProtKB-UniRule"/>
</dbReference>
<evidence type="ECO:0000256" key="6">
    <source>
        <dbReference type="ARBA" id="ARBA00022962"/>
    </source>
</evidence>
<sequence>MIHEECGVFGIYDQDGRTDVAGNTYYGLFSLQHRGQESCGIAVNDRGVITCEKDVGLVRDVFTREKLMSLGRGQMAIGHTRYSTFGTVNQTNAQPLVVRHIKGQLALVHNGNLTNAPQLRRKLEMHGAIFHTTNDTEIIAYMIIKERLSAPSIEEAINRAMYNLEGAYSLVIMSPEKLIAVRDMTGFRPLCMGQMKDGQIIFASETCALDSLGAKFIRNLDAGEIVVVDKSGIRSIREHVNPVKHMCAFEYIYFARPDSVMEGLSIHQARINAGHILAKEHPVDADVVIGVPDSGLDAAIGYAQASGIPYEMGFTKNRYIARTFIQPTQDQRENAVRMKLNVIASVVKGKRVIMVDDSIVRGTTSARIVALLRDAGAREIHVRISAPPFISPCYYGTDIDSKKNLIACKMSLDEICKYIGADSLGYLSVDGVRQMCADANCDLCLGCFTEHYPAPTPKESEKSKFEQKIGFDGEENDTRERVHGDAKEL</sequence>
<keyword evidence="7 10" id="KW-0460">Magnesium</keyword>
<dbReference type="InterPro" id="IPR017932">
    <property type="entry name" value="GATase_2_dom"/>
</dbReference>
<evidence type="ECO:0000256" key="2">
    <source>
        <dbReference type="ARBA" id="ARBA00010138"/>
    </source>
</evidence>
<evidence type="ECO:0000256" key="11">
    <source>
        <dbReference type="PIRSR" id="PIRSR000485-3"/>
    </source>
</evidence>
<keyword evidence="6 7" id="KW-0315">Glutamine amidotransferase</keyword>
<keyword evidence="15" id="KW-1185">Reference proteome</keyword>
<evidence type="ECO:0000313" key="14">
    <source>
        <dbReference type="EMBL" id="MDX8419402.1"/>
    </source>
</evidence>
<accession>A0AB35U6E7</accession>
<dbReference type="Gene3D" id="3.40.50.2020">
    <property type="match status" value="1"/>
</dbReference>
<evidence type="ECO:0000256" key="7">
    <source>
        <dbReference type="HAMAP-Rule" id="MF_01931"/>
    </source>
</evidence>
<feature type="binding site" evidence="7 11">
    <location>
        <position position="447"/>
    </location>
    <ligand>
        <name>[4Fe-4S] cluster</name>
        <dbReference type="ChEBI" id="CHEBI:49883"/>
    </ligand>
</feature>
<dbReference type="PROSITE" id="PS51278">
    <property type="entry name" value="GATASE_TYPE_2"/>
    <property type="match status" value="1"/>
</dbReference>
<keyword evidence="4 7" id="KW-0808">Transferase</keyword>
<evidence type="ECO:0000256" key="8">
    <source>
        <dbReference type="PIRNR" id="PIRNR000485"/>
    </source>
</evidence>
<evidence type="ECO:0000313" key="15">
    <source>
        <dbReference type="Proteomes" id="UP001286174"/>
    </source>
</evidence>
<evidence type="ECO:0000256" key="12">
    <source>
        <dbReference type="SAM" id="MobiDB-lite"/>
    </source>
</evidence>
<feature type="binding site" evidence="7 11">
    <location>
        <position position="393"/>
    </location>
    <ligand>
        <name>[4Fe-4S] cluster</name>
        <dbReference type="ChEBI" id="CHEBI:49883"/>
    </ligand>
</feature>
<dbReference type="InterPro" id="IPR029055">
    <property type="entry name" value="Ntn_hydrolases_N"/>
</dbReference>
<dbReference type="InterPro" id="IPR000836">
    <property type="entry name" value="PRTase_dom"/>
</dbReference>
<reference evidence="14 15" key="1">
    <citation type="submission" date="2022-03" db="EMBL/GenBank/DDBJ databases">
        <title>Novel taxa within the pig intestine.</title>
        <authorList>
            <person name="Wylensek D."/>
            <person name="Bishof K."/>
            <person name="Afrizal A."/>
            <person name="Clavel T."/>
        </authorList>
    </citation>
    <scope>NUCLEOTIDE SEQUENCE [LARGE SCALE GENOMIC DNA]</scope>
    <source>
        <strain evidence="14 15">CLA-KB-P133</strain>
    </source>
</reference>
<protein>
    <recommendedName>
        <fullName evidence="7">Amidophosphoribosyltransferase</fullName>
        <shortName evidence="7">ATase</shortName>
        <ecNumber evidence="7">2.4.2.14</ecNumber>
    </recommendedName>
    <alternativeName>
        <fullName evidence="7">Glutamine phosphoribosylpyrophosphate amidotransferase</fullName>
        <shortName evidence="7">GPATase</shortName>
    </alternativeName>
</protein>
<comment type="caution">
    <text evidence="14">The sequence shown here is derived from an EMBL/GenBank/DDBJ whole genome shotgun (WGS) entry which is preliminary data.</text>
</comment>
<comment type="catalytic activity">
    <reaction evidence="7 8">
        <text>5-phospho-beta-D-ribosylamine + L-glutamate + diphosphate = 5-phospho-alpha-D-ribose 1-diphosphate + L-glutamine + H2O</text>
        <dbReference type="Rhea" id="RHEA:14905"/>
        <dbReference type="ChEBI" id="CHEBI:15377"/>
        <dbReference type="ChEBI" id="CHEBI:29985"/>
        <dbReference type="ChEBI" id="CHEBI:33019"/>
        <dbReference type="ChEBI" id="CHEBI:58017"/>
        <dbReference type="ChEBI" id="CHEBI:58359"/>
        <dbReference type="ChEBI" id="CHEBI:58681"/>
        <dbReference type="EC" id="2.4.2.14"/>
    </reaction>
</comment>
<dbReference type="GO" id="GO:0000287">
    <property type="term" value="F:magnesium ion binding"/>
    <property type="evidence" value="ECO:0007669"/>
    <property type="project" value="UniProtKB-UniRule"/>
</dbReference>
<feature type="compositionally biased region" description="Basic and acidic residues" evidence="12">
    <location>
        <begin position="458"/>
        <end position="489"/>
    </location>
</feature>